<keyword evidence="9 18" id="KW-0812">Transmembrane</keyword>
<organism evidence="21">
    <name type="scientific">Microcystis aeruginosa (strain PCC 7806)</name>
    <dbReference type="NCBI Taxonomy" id="267872"/>
    <lineage>
        <taxon>Bacteria</taxon>
        <taxon>Bacillati</taxon>
        <taxon>Cyanobacteriota</taxon>
        <taxon>Cyanophyceae</taxon>
        <taxon>Oscillatoriophycideae</taxon>
        <taxon>Chroococcales</taxon>
        <taxon>Microcystaceae</taxon>
        <taxon>Microcystis</taxon>
    </lineage>
</organism>
<evidence type="ECO:0000256" key="2">
    <source>
        <dbReference type="ARBA" id="ARBA00006683"/>
    </source>
</evidence>
<dbReference type="InterPro" id="IPR027417">
    <property type="entry name" value="P-loop_NTPase"/>
</dbReference>
<accession>A8YIF2</accession>
<evidence type="ECO:0000256" key="6">
    <source>
        <dbReference type="ARBA" id="ARBA00022475"/>
    </source>
</evidence>
<keyword evidence="6" id="KW-1003">Cell membrane</keyword>
<sequence>MGAILNRYHVWTNSQIILKLYWRTRCGLIELSLDYLIMMNNQQNGALKTQSQANLPVFEQPAFIPSVTQEEEELNLRQFLYVIKHRWWLIVGITLGVTAAIAAYTFSKTPIYQGKFLLLIGQPIEENKSSSRLAAQDILPQLGGEDIDYDTQIAVLTSPQLLNPIFSKITPQYPDFTYSDLISKTGQSDLKISRQKQTKVLEISYQDEEPEKIKLVLDNLARHYLNYSSQERKTEINQGLDFVNAQLPVLQERVNTLQKQMQQFRQQYNFLDPDKEATRLSQQLTTTEQDYRGAQVALNEINSRYQALQQQVGLDPNQAIIATYLSESPGYQDLLKQLQEVEVELAKQSAVFAKDSPIIATLEEKRANLLPLLQNEAQRTLGEKLPQTVGDSPALVSKSALRVQLTQQLVEAANSRQTLEIKVESLARALEQQKASVKNLAVLARRYTDLQRELEIATTSLDRFLEEQQKLQLKVAQQVVPWQLISPPEVGEKFVSPKPVRNLALGVIGGLLLGLGAAFLAERLDPVHHSADELKEDTKLPLLGAIPWQKDLGTIEKVITAALPQLTVGDRKITISNTTEKSADENPSYYNFSPFSEAFRTLNTNIRLLDADSPRKSLVVSSVSPGDGKTTMAINIAKAAASMGQRVLLVDADLRRPQVHHRLNLDNDHGLSNVLAEGLDWNEAIQSLPRYENLSILTAGEIPPDPTRLLSSQRMQEMISHLQQEQAFDLIIYDLPPIAAFADAKILAAMATGLILVTKLGKTDRFALKNLLEDLRLSHISVLGLVANNVSRKNHNYRYYGYYYGKR</sequence>
<evidence type="ECO:0000256" key="18">
    <source>
        <dbReference type="SAM" id="Phobius"/>
    </source>
</evidence>
<evidence type="ECO:0000256" key="3">
    <source>
        <dbReference type="ARBA" id="ARBA00007316"/>
    </source>
</evidence>
<name>A8YIF2_MICA7</name>
<evidence type="ECO:0000256" key="11">
    <source>
        <dbReference type="ARBA" id="ARBA00022777"/>
    </source>
</evidence>
<comment type="subcellular location">
    <subcellularLocation>
        <location evidence="1">Cell inner membrane</location>
        <topology evidence="1">Multi-pass membrane protein</topology>
    </subcellularLocation>
</comment>
<feature type="coiled-coil region" evidence="17">
    <location>
        <begin position="240"/>
        <end position="267"/>
    </location>
</feature>
<keyword evidence="14 18" id="KW-0472">Membrane</keyword>
<reference evidence="21" key="1">
    <citation type="submission" date="2007-08" db="EMBL/GenBank/DDBJ databases">
        <authorList>
            <person name="Frangeul L."/>
        </authorList>
    </citation>
    <scope>NUCLEOTIDE SEQUENCE</scope>
    <source>
        <strain evidence="21">PCC 7806</strain>
    </source>
</reference>
<evidence type="ECO:0000256" key="17">
    <source>
        <dbReference type="SAM" id="Coils"/>
    </source>
</evidence>
<dbReference type="InterPro" id="IPR005702">
    <property type="entry name" value="Wzc-like_C"/>
</dbReference>
<evidence type="ECO:0000256" key="12">
    <source>
        <dbReference type="ARBA" id="ARBA00022840"/>
    </source>
</evidence>
<feature type="coiled-coil region" evidence="17">
    <location>
        <begin position="402"/>
        <end position="467"/>
    </location>
</feature>
<evidence type="ECO:0000256" key="8">
    <source>
        <dbReference type="ARBA" id="ARBA00022679"/>
    </source>
</evidence>
<dbReference type="AlphaFoldDB" id="A8YIF2"/>
<dbReference type="Pfam" id="PF02706">
    <property type="entry name" value="Wzz"/>
    <property type="match status" value="1"/>
</dbReference>
<keyword evidence="13 18" id="KW-1133">Transmembrane helix</keyword>
<evidence type="ECO:0000256" key="14">
    <source>
        <dbReference type="ARBA" id="ARBA00023136"/>
    </source>
</evidence>
<keyword evidence="15" id="KW-0829">Tyrosine-protein kinase</keyword>
<evidence type="ECO:0000256" key="16">
    <source>
        <dbReference type="ARBA" id="ARBA00051245"/>
    </source>
</evidence>
<comment type="similarity">
    <text evidence="3">Belongs to the CpsD/CapB family.</text>
</comment>
<feature type="domain" description="Polysaccharide chain length determinant N-terminal" evidence="19">
    <location>
        <begin position="72"/>
        <end position="168"/>
    </location>
</feature>
<keyword evidence="8" id="KW-0808">Transferase</keyword>
<dbReference type="GO" id="GO:0005524">
    <property type="term" value="F:ATP binding"/>
    <property type="evidence" value="ECO:0007669"/>
    <property type="project" value="UniProtKB-KW"/>
</dbReference>
<evidence type="ECO:0000256" key="15">
    <source>
        <dbReference type="ARBA" id="ARBA00023137"/>
    </source>
</evidence>
<evidence type="ECO:0000259" key="19">
    <source>
        <dbReference type="Pfam" id="PF02706"/>
    </source>
</evidence>
<dbReference type="PANTHER" id="PTHR32309">
    <property type="entry name" value="TYROSINE-PROTEIN KINASE"/>
    <property type="match status" value="1"/>
</dbReference>
<evidence type="ECO:0000256" key="9">
    <source>
        <dbReference type="ARBA" id="ARBA00022692"/>
    </source>
</evidence>
<feature type="domain" description="AAA" evidence="20">
    <location>
        <begin position="621"/>
        <end position="755"/>
    </location>
</feature>
<dbReference type="InterPro" id="IPR050445">
    <property type="entry name" value="Bact_polysacc_biosynth/exp"/>
</dbReference>
<protein>
    <recommendedName>
        <fullName evidence="5">non-specific protein-tyrosine kinase</fullName>
        <ecNumber evidence="5">2.7.10.2</ecNumber>
    </recommendedName>
</protein>
<keyword evidence="11" id="KW-0418">Kinase</keyword>
<keyword evidence="17" id="KW-0175">Coiled coil</keyword>
<dbReference type="NCBIfam" id="TIGR01007">
    <property type="entry name" value="eps_fam"/>
    <property type="match status" value="1"/>
</dbReference>
<dbReference type="Gene3D" id="3.40.50.300">
    <property type="entry name" value="P-loop containing nucleotide triphosphate hydrolases"/>
    <property type="match status" value="1"/>
</dbReference>
<comment type="catalytic activity">
    <reaction evidence="16">
        <text>L-tyrosyl-[protein] + ATP = O-phospho-L-tyrosyl-[protein] + ADP + H(+)</text>
        <dbReference type="Rhea" id="RHEA:10596"/>
        <dbReference type="Rhea" id="RHEA-COMP:10136"/>
        <dbReference type="Rhea" id="RHEA-COMP:20101"/>
        <dbReference type="ChEBI" id="CHEBI:15378"/>
        <dbReference type="ChEBI" id="CHEBI:30616"/>
        <dbReference type="ChEBI" id="CHEBI:46858"/>
        <dbReference type="ChEBI" id="CHEBI:61978"/>
        <dbReference type="ChEBI" id="CHEBI:456216"/>
        <dbReference type="EC" id="2.7.10.2"/>
    </reaction>
</comment>
<dbReference type="InterPro" id="IPR003856">
    <property type="entry name" value="LPS_length_determ_N"/>
</dbReference>
<comment type="similarity">
    <text evidence="2">Belongs to the CpsC/CapA family.</text>
</comment>
<evidence type="ECO:0000256" key="7">
    <source>
        <dbReference type="ARBA" id="ARBA00022519"/>
    </source>
</evidence>
<evidence type="ECO:0000256" key="1">
    <source>
        <dbReference type="ARBA" id="ARBA00004429"/>
    </source>
</evidence>
<evidence type="ECO:0000259" key="20">
    <source>
        <dbReference type="Pfam" id="PF13614"/>
    </source>
</evidence>
<feature type="coiled-coil region" evidence="17">
    <location>
        <begin position="291"/>
        <end position="351"/>
    </location>
</feature>
<dbReference type="GO" id="GO:0005886">
    <property type="term" value="C:plasma membrane"/>
    <property type="evidence" value="ECO:0007669"/>
    <property type="project" value="UniProtKB-SubCell"/>
</dbReference>
<evidence type="ECO:0000256" key="10">
    <source>
        <dbReference type="ARBA" id="ARBA00022741"/>
    </source>
</evidence>
<dbReference type="PANTHER" id="PTHR32309:SF13">
    <property type="entry name" value="FERRIC ENTEROBACTIN TRANSPORT PROTEIN FEPE"/>
    <property type="match status" value="1"/>
</dbReference>
<gene>
    <name evidence="21" type="ORF">IPF_2086</name>
</gene>
<evidence type="ECO:0000256" key="5">
    <source>
        <dbReference type="ARBA" id="ARBA00011903"/>
    </source>
</evidence>
<proteinExistence type="inferred from homology"/>
<dbReference type="EMBL" id="AM778947">
    <property type="protein sequence ID" value="CAO90053.1"/>
    <property type="molecule type" value="Genomic_DNA"/>
</dbReference>
<evidence type="ECO:0000313" key="21">
    <source>
        <dbReference type="EMBL" id="CAO90053.1"/>
    </source>
</evidence>
<dbReference type="GO" id="GO:0004715">
    <property type="term" value="F:non-membrane spanning protein tyrosine kinase activity"/>
    <property type="evidence" value="ECO:0007669"/>
    <property type="project" value="UniProtKB-EC"/>
</dbReference>
<dbReference type="EC" id="2.7.10.2" evidence="5"/>
<evidence type="ECO:0000256" key="13">
    <source>
        <dbReference type="ARBA" id="ARBA00022989"/>
    </source>
</evidence>
<evidence type="ECO:0000256" key="4">
    <source>
        <dbReference type="ARBA" id="ARBA00008883"/>
    </source>
</evidence>
<dbReference type="CDD" id="cd05387">
    <property type="entry name" value="BY-kinase"/>
    <property type="match status" value="1"/>
</dbReference>
<dbReference type="InterPro" id="IPR025669">
    <property type="entry name" value="AAA_dom"/>
</dbReference>
<dbReference type="Pfam" id="PF13614">
    <property type="entry name" value="AAA_31"/>
    <property type="match status" value="1"/>
</dbReference>
<keyword evidence="12" id="KW-0067">ATP-binding</keyword>
<comment type="similarity">
    <text evidence="4">Belongs to the etk/wzc family.</text>
</comment>
<feature type="transmembrane region" description="Helical" evidence="18">
    <location>
        <begin position="87"/>
        <end position="106"/>
    </location>
</feature>
<keyword evidence="10" id="KW-0547">Nucleotide-binding</keyword>
<dbReference type="SUPFAM" id="SSF52540">
    <property type="entry name" value="P-loop containing nucleoside triphosphate hydrolases"/>
    <property type="match status" value="1"/>
</dbReference>
<keyword evidence="7" id="KW-0997">Cell inner membrane</keyword>